<keyword evidence="3 5" id="KW-1133">Transmembrane helix</keyword>
<dbReference type="RefSeq" id="WP_344754275.1">
    <property type="nucleotide sequence ID" value="NZ_BAABAE010000002.1"/>
</dbReference>
<evidence type="ECO:0000313" key="7">
    <source>
        <dbReference type="EMBL" id="GAA3735745.1"/>
    </source>
</evidence>
<feature type="transmembrane region" description="Helical" evidence="5">
    <location>
        <begin position="123"/>
        <end position="148"/>
    </location>
</feature>
<sequence>MASPEGTTPVDSATDLDELITGEAVALNVRPTGYVLRAAGAAIDLVAYIVLFILIMLALSSEFFRFLLDDALLQAGIVVALATCMVVVPTTVELLSRGRSLGKLAVGARIVRDDGGAIGFRHAFIRALTGVLEIFGTLGGLATLIALFNSKAKRLGDLIAGTYSQHERMSRYTPPVFGVPLELVEWSRTADVARLPDALARRISQFLASAGGFTPQSRAAVSRELAMEASPLVSPLPGGDPELFLAAVTAVRRDREFVALQGEKRLVDNLAPVLDRLPRDFPDR</sequence>
<keyword evidence="2 5" id="KW-0812">Transmembrane</keyword>
<evidence type="ECO:0000313" key="8">
    <source>
        <dbReference type="Proteomes" id="UP001501004"/>
    </source>
</evidence>
<feature type="transmembrane region" description="Helical" evidence="5">
    <location>
        <begin position="34"/>
        <end position="59"/>
    </location>
</feature>
<keyword evidence="4 5" id="KW-0472">Membrane</keyword>
<gene>
    <name evidence="7" type="ORF">GCM10022239_09700</name>
</gene>
<comment type="subcellular location">
    <subcellularLocation>
        <location evidence="1">Membrane</location>
        <topology evidence="1">Multi-pass membrane protein</topology>
    </subcellularLocation>
</comment>
<dbReference type="Pfam" id="PF06271">
    <property type="entry name" value="RDD"/>
    <property type="match status" value="1"/>
</dbReference>
<dbReference type="PANTHER" id="PTHR38480:SF1">
    <property type="entry name" value="SLR0254 PROTEIN"/>
    <property type="match status" value="1"/>
</dbReference>
<proteinExistence type="predicted"/>
<name>A0ABP7FEN6_9MICO</name>
<dbReference type="Proteomes" id="UP001501004">
    <property type="component" value="Unassembled WGS sequence"/>
</dbReference>
<dbReference type="EMBL" id="BAABAE010000002">
    <property type="protein sequence ID" value="GAA3735745.1"/>
    <property type="molecule type" value="Genomic_DNA"/>
</dbReference>
<dbReference type="PANTHER" id="PTHR38480">
    <property type="entry name" value="SLR0254 PROTEIN"/>
    <property type="match status" value="1"/>
</dbReference>
<evidence type="ECO:0000256" key="5">
    <source>
        <dbReference type="SAM" id="Phobius"/>
    </source>
</evidence>
<keyword evidence="8" id="KW-1185">Reference proteome</keyword>
<feature type="domain" description="RDD" evidence="6">
    <location>
        <begin position="37"/>
        <end position="161"/>
    </location>
</feature>
<evidence type="ECO:0000259" key="6">
    <source>
        <dbReference type="Pfam" id="PF06271"/>
    </source>
</evidence>
<comment type="caution">
    <text evidence="7">The sequence shown here is derived from an EMBL/GenBank/DDBJ whole genome shotgun (WGS) entry which is preliminary data.</text>
</comment>
<accession>A0ABP7FEN6</accession>
<evidence type="ECO:0000256" key="3">
    <source>
        <dbReference type="ARBA" id="ARBA00022989"/>
    </source>
</evidence>
<organism evidence="7 8">
    <name type="scientific">Leifsonella bigeumensis</name>
    <dbReference type="NCBI Taxonomy" id="433643"/>
    <lineage>
        <taxon>Bacteria</taxon>
        <taxon>Bacillati</taxon>
        <taxon>Actinomycetota</taxon>
        <taxon>Actinomycetes</taxon>
        <taxon>Micrococcales</taxon>
        <taxon>Microbacteriaceae</taxon>
        <taxon>Leifsonella</taxon>
    </lineage>
</organism>
<dbReference type="InterPro" id="IPR010432">
    <property type="entry name" value="RDD"/>
</dbReference>
<reference evidence="8" key="1">
    <citation type="journal article" date="2019" name="Int. J. Syst. Evol. Microbiol.">
        <title>The Global Catalogue of Microorganisms (GCM) 10K type strain sequencing project: providing services to taxonomists for standard genome sequencing and annotation.</title>
        <authorList>
            <consortium name="The Broad Institute Genomics Platform"/>
            <consortium name="The Broad Institute Genome Sequencing Center for Infectious Disease"/>
            <person name="Wu L."/>
            <person name="Ma J."/>
        </authorList>
    </citation>
    <scope>NUCLEOTIDE SEQUENCE [LARGE SCALE GENOMIC DNA]</scope>
    <source>
        <strain evidence="8">JCM 16949</strain>
    </source>
</reference>
<feature type="transmembrane region" description="Helical" evidence="5">
    <location>
        <begin position="71"/>
        <end position="92"/>
    </location>
</feature>
<evidence type="ECO:0000256" key="4">
    <source>
        <dbReference type="ARBA" id="ARBA00023136"/>
    </source>
</evidence>
<evidence type="ECO:0000256" key="1">
    <source>
        <dbReference type="ARBA" id="ARBA00004141"/>
    </source>
</evidence>
<protein>
    <submittedName>
        <fullName evidence="7">RDD family protein</fullName>
    </submittedName>
</protein>
<evidence type="ECO:0000256" key="2">
    <source>
        <dbReference type="ARBA" id="ARBA00022692"/>
    </source>
</evidence>